<dbReference type="Pfam" id="PF06985">
    <property type="entry name" value="HET"/>
    <property type="match status" value="1"/>
</dbReference>
<comment type="caution">
    <text evidence="4">The sequence shown here is derived from an EMBL/GenBank/DDBJ whole genome shotgun (WGS) entry which is preliminary data.</text>
</comment>
<dbReference type="EMBL" id="JARVKM010000001">
    <property type="protein sequence ID" value="KAK9783633.1"/>
    <property type="molecule type" value="Genomic_DNA"/>
</dbReference>
<evidence type="ECO:0000256" key="1">
    <source>
        <dbReference type="SAM" id="Phobius"/>
    </source>
</evidence>
<reference evidence="4 5" key="1">
    <citation type="submission" date="2024-02" db="EMBL/GenBank/DDBJ databases">
        <title>First draft genome assembly of two strains of Seiridium cardinale.</title>
        <authorList>
            <person name="Emiliani G."/>
            <person name="Scali E."/>
        </authorList>
    </citation>
    <scope>NUCLEOTIDE SEQUENCE [LARGE SCALE GENOMIC DNA]</scope>
    <source>
        <strain evidence="4 5">BM-138-000479</strain>
    </source>
</reference>
<evidence type="ECO:0000313" key="4">
    <source>
        <dbReference type="EMBL" id="KAK9783633.1"/>
    </source>
</evidence>
<feature type="domain" description="Heterokaryon incompatibility" evidence="2">
    <location>
        <begin position="22"/>
        <end position="109"/>
    </location>
</feature>
<keyword evidence="1" id="KW-0812">Transmembrane</keyword>
<name>A0ABR2Y8T5_9PEZI</name>
<keyword evidence="1" id="KW-0472">Membrane</keyword>
<evidence type="ECO:0000259" key="2">
    <source>
        <dbReference type="Pfam" id="PF06985"/>
    </source>
</evidence>
<dbReference type="PANTHER" id="PTHR10622">
    <property type="entry name" value="HET DOMAIN-CONTAINING PROTEIN"/>
    <property type="match status" value="1"/>
</dbReference>
<evidence type="ECO:0000259" key="3">
    <source>
        <dbReference type="Pfam" id="PF26640"/>
    </source>
</evidence>
<gene>
    <name evidence="4" type="ORF">SCAR479_00192</name>
</gene>
<dbReference type="PANTHER" id="PTHR10622:SF12">
    <property type="entry name" value="HET DOMAIN-CONTAINING PROTEIN"/>
    <property type="match status" value="1"/>
</dbReference>
<accession>A0ABR2Y8T5</accession>
<proteinExistence type="predicted"/>
<keyword evidence="1" id="KW-1133">Transmembrane helix</keyword>
<evidence type="ECO:0000313" key="5">
    <source>
        <dbReference type="Proteomes" id="UP001465668"/>
    </source>
</evidence>
<dbReference type="Proteomes" id="UP001465668">
    <property type="component" value="Unassembled WGS sequence"/>
</dbReference>
<feature type="transmembrane region" description="Helical" evidence="1">
    <location>
        <begin position="204"/>
        <end position="221"/>
    </location>
</feature>
<feature type="domain" description="DUF8212" evidence="3">
    <location>
        <begin position="225"/>
        <end position="261"/>
    </location>
</feature>
<organism evidence="4 5">
    <name type="scientific">Seiridium cardinale</name>
    <dbReference type="NCBI Taxonomy" id="138064"/>
    <lineage>
        <taxon>Eukaryota</taxon>
        <taxon>Fungi</taxon>
        <taxon>Dikarya</taxon>
        <taxon>Ascomycota</taxon>
        <taxon>Pezizomycotina</taxon>
        <taxon>Sordariomycetes</taxon>
        <taxon>Xylariomycetidae</taxon>
        <taxon>Amphisphaeriales</taxon>
        <taxon>Sporocadaceae</taxon>
        <taxon>Seiridium</taxon>
    </lineage>
</organism>
<dbReference type="Pfam" id="PF26640">
    <property type="entry name" value="DUF8212"/>
    <property type="match status" value="1"/>
</dbReference>
<dbReference type="InterPro" id="IPR058525">
    <property type="entry name" value="DUF8212"/>
</dbReference>
<sequence length="534" mass="60361">MKLINCKNYSLEEFWEDRVPKYAILSHRWEDDELTYQDMLILERAQRRKGFGKIKLACELALKARYGYVWVDTCCIDKSSSAELTEAINSMFEWYSKAAICYAYLSDYNLSDPTSGLHESQWFTRGWTLQELIAPPEVEFYDQAGQLFGTRDSLRPGISAITGIEEEVLTSNPSRDLESLLRSIPVARRMSWASRRRTTRKEDIAYCLLGIFSVNMPMLYGEGMRAFTRLQEEIMKDSNDLTLFVWQGYASSPDDPKVNEYRGILAHDPSEFARAAEFEPMADLKFNPEFSMSNKGVRIQTSLHRAHSDRVMLPLNCHPVSNPAQTVGIFLKHQGGGVYARADPYSPLAVVDTNGAASPAVSIHIAKHVSEHAVEKMRTIHRSAIHFQFHLGVFEKVATMPRDLWDAESNLFIPSGTPTTVAFHHFRAIQPFSGEFVVAFGTNAGDEHPWICIADNVSPLFSAAMAGDLRQVGEIGRRSDRTKIKIWALSLTSSHPSERVKVEIALRNSTLWKQPVYRADVVEASKFVAGCRIM</sequence>
<protein>
    <submittedName>
        <fullName evidence="4">HET domain-containing protein</fullName>
    </submittedName>
</protein>
<dbReference type="InterPro" id="IPR010730">
    <property type="entry name" value="HET"/>
</dbReference>
<keyword evidence="5" id="KW-1185">Reference proteome</keyword>